<dbReference type="InterPro" id="IPR003661">
    <property type="entry name" value="HisK_dim/P_dom"/>
</dbReference>
<dbReference type="AlphaFoldDB" id="A0A3N3DX56"/>
<keyword evidence="7" id="KW-0902">Two-component regulatory system</keyword>
<dbReference type="InterPro" id="IPR003594">
    <property type="entry name" value="HATPase_dom"/>
</dbReference>
<keyword evidence="9" id="KW-1133">Transmembrane helix</keyword>
<keyword evidence="6" id="KW-0378">Hydrolase</keyword>
<feature type="transmembrane region" description="Helical" evidence="9">
    <location>
        <begin position="49"/>
        <end position="67"/>
    </location>
</feature>
<dbReference type="PROSITE" id="PS50109">
    <property type="entry name" value="HIS_KIN"/>
    <property type="match status" value="1"/>
</dbReference>
<dbReference type="InterPro" id="IPR001789">
    <property type="entry name" value="Sig_transdc_resp-reg_receiver"/>
</dbReference>
<keyword evidence="9" id="KW-0472">Membrane</keyword>
<evidence type="ECO:0000259" key="10">
    <source>
        <dbReference type="PROSITE" id="PS50109"/>
    </source>
</evidence>
<evidence type="ECO:0000256" key="4">
    <source>
        <dbReference type="ARBA" id="ARBA00022679"/>
    </source>
</evidence>
<keyword evidence="9" id="KW-0812">Transmembrane</keyword>
<dbReference type="Pfam" id="PF00512">
    <property type="entry name" value="HisKA"/>
    <property type="match status" value="1"/>
</dbReference>
<dbReference type="Proteomes" id="UP000278792">
    <property type="component" value="Unassembled WGS sequence"/>
</dbReference>
<feature type="modified residue" description="4-aspartylphosphate" evidence="8">
    <location>
        <position position="563"/>
    </location>
</feature>
<evidence type="ECO:0000256" key="1">
    <source>
        <dbReference type="ARBA" id="ARBA00000085"/>
    </source>
</evidence>
<dbReference type="EC" id="2.7.13.3" evidence="2"/>
<dbReference type="EMBL" id="RKIK01000056">
    <property type="protein sequence ID" value="ROV58962.1"/>
    <property type="molecule type" value="Genomic_DNA"/>
</dbReference>
<dbReference type="Pfam" id="PF00072">
    <property type="entry name" value="Response_reg"/>
    <property type="match status" value="1"/>
</dbReference>
<dbReference type="SMART" id="SM00387">
    <property type="entry name" value="HATPase_c"/>
    <property type="match status" value="1"/>
</dbReference>
<dbReference type="FunFam" id="3.30.565.10:FF:000010">
    <property type="entry name" value="Sensor histidine kinase RcsC"/>
    <property type="match status" value="1"/>
</dbReference>
<protein>
    <recommendedName>
        <fullName evidence="2">histidine kinase</fullName>
        <ecNumber evidence="2">2.7.13.3</ecNumber>
    </recommendedName>
</protein>
<proteinExistence type="predicted"/>
<evidence type="ECO:0000256" key="3">
    <source>
        <dbReference type="ARBA" id="ARBA00022553"/>
    </source>
</evidence>
<dbReference type="SUPFAM" id="SSF55874">
    <property type="entry name" value="ATPase domain of HSP90 chaperone/DNA topoisomerase II/histidine kinase"/>
    <property type="match status" value="1"/>
</dbReference>
<evidence type="ECO:0000256" key="7">
    <source>
        <dbReference type="ARBA" id="ARBA00023012"/>
    </source>
</evidence>
<dbReference type="InterPro" id="IPR036097">
    <property type="entry name" value="HisK_dim/P_sf"/>
</dbReference>
<dbReference type="CDD" id="cd17546">
    <property type="entry name" value="REC_hyHK_CKI1_RcsC-like"/>
    <property type="match status" value="1"/>
</dbReference>
<dbReference type="CDD" id="cd00082">
    <property type="entry name" value="HisKA"/>
    <property type="match status" value="1"/>
</dbReference>
<dbReference type="GO" id="GO:0000155">
    <property type="term" value="F:phosphorelay sensor kinase activity"/>
    <property type="evidence" value="ECO:0007669"/>
    <property type="project" value="InterPro"/>
</dbReference>
<dbReference type="GO" id="GO:0016787">
    <property type="term" value="F:hydrolase activity"/>
    <property type="evidence" value="ECO:0007669"/>
    <property type="project" value="UniProtKB-KW"/>
</dbReference>
<dbReference type="GO" id="GO:0009927">
    <property type="term" value="F:histidine phosphotransfer kinase activity"/>
    <property type="evidence" value="ECO:0007669"/>
    <property type="project" value="TreeGrafter"/>
</dbReference>
<feature type="domain" description="Histidine kinase" evidence="10">
    <location>
        <begin position="216"/>
        <end position="432"/>
    </location>
</feature>
<dbReference type="Gene3D" id="3.40.50.2300">
    <property type="match status" value="1"/>
</dbReference>
<gene>
    <name evidence="12" type="ORF">EGH82_15890</name>
</gene>
<dbReference type="Gene3D" id="1.10.287.130">
    <property type="match status" value="1"/>
</dbReference>
<dbReference type="InterPro" id="IPR004358">
    <property type="entry name" value="Sig_transdc_His_kin-like_C"/>
</dbReference>
<feature type="domain" description="Response regulatory" evidence="11">
    <location>
        <begin position="512"/>
        <end position="630"/>
    </location>
</feature>
<organism evidence="12 13">
    <name type="scientific">Vibrio ponticus</name>
    <dbReference type="NCBI Taxonomy" id="265668"/>
    <lineage>
        <taxon>Bacteria</taxon>
        <taxon>Pseudomonadati</taxon>
        <taxon>Pseudomonadota</taxon>
        <taxon>Gammaproteobacteria</taxon>
        <taxon>Vibrionales</taxon>
        <taxon>Vibrionaceae</taxon>
        <taxon>Vibrio</taxon>
    </lineage>
</organism>
<keyword evidence="5" id="KW-0418">Kinase</keyword>
<dbReference type="SUPFAM" id="SSF47384">
    <property type="entry name" value="Homodimeric domain of signal transducing histidine kinase"/>
    <property type="match status" value="1"/>
</dbReference>
<dbReference type="Gene3D" id="3.30.565.10">
    <property type="entry name" value="Histidine kinase-like ATPase, C-terminal domain"/>
    <property type="match status" value="1"/>
</dbReference>
<keyword evidence="4" id="KW-0808">Transferase</keyword>
<name>A0A3N3DX56_9VIBR</name>
<dbReference type="PANTHER" id="PTHR43047:SF72">
    <property type="entry name" value="OSMOSENSING HISTIDINE PROTEIN KINASE SLN1"/>
    <property type="match status" value="1"/>
</dbReference>
<evidence type="ECO:0000313" key="12">
    <source>
        <dbReference type="EMBL" id="ROV58962.1"/>
    </source>
</evidence>
<dbReference type="Pfam" id="PF02518">
    <property type="entry name" value="HATPase_c"/>
    <property type="match status" value="1"/>
</dbReference>
<dbReference type="InterPro" id="IPR011006">
    <property type="entry name" value="CheY-like_superfamily"/>
</dbReference>
<evidence type="ECO:0000256" key="2">
    <source>
        <dbReference type="ARBA" id="ARBA00012438"/>
    </source>
</evidence>
<feature type="transmembrane region" description="Helical" evidence="9">
    <location>
        <begin position="21"/>
        <end position="43"/>
    </location>
</feature>
<keyword evidence="3 8" id="KW-0597">Phosphoprotein</keyword>
<evidence type="ECO:0000256" key="6">
    <source>
        <dbReference type="ARBA" id="ARBA00022801"/>
    </source>
</evidence>
<dbReference type="PROSITE" id="PS50110">
    <property type="entry name" value="RESPONSE_REGULATORY"/>
    <property type="match status" value="1"/>
</dbReference>
<dbReference type="PRINTS" id="PR00344">
    <property type="entry name" value="BCTRLSENSOR"/>
</dbReference>
<comment type="catalytic activity">
    <reaction evidence="1">
        <text>ATP + protein L-histidine = ADP + protein N-phospho-L-histidine.</text>
        <dbReference type="EC" id="2.7.13.3"/>
    </reaction>
</comment>
<dbReference type="SMART" id="SM00448">
    <property type="entry name" value="REC"/>
    <property type="match status" value="1"/>
</dbReference>
<dbReference type="InterPro" id="IPR036890">
    <property type="entry name" value="HATPase_C_sf"/>
</dbReference>
<evidence type="ECO:0000313" key="13">
    <source>
        <dbReference type="Proteomes" id="UP000278792"/>
    </source>
</evidence>
<evidence type="ECO:0000256" key="5">
    <source>
        <dbReference type="ARBA" id="ARBA00022777"/>
    </source>
</evidence>
<accession>A0A3N3DX56</accession>
<evidence type="ECO:0000259" key="11">
    <source>
        <dbReference type="PROSITE" id="PS50110"/>
    </source>
</evidence>
<sequence>MGLKQHLIVIRFKNVSNPFTIMMNKPVIFALISCLVFCLVLGATVSQNLIVTLLSFAPLSLLLFWLLPKTLKQKPQQQHQHALLPKIVECFPGMVAVIDAKQQVVISNHLFDQCFDRCNTNGCLESSQSCSLLDVLFNIQNDSQSVTFSIEKPRCPLNKRHYQVHHHRLFDQDELLSYQLFMFTDCTQLKKQEVQLHNSNQQALSALRARDNFLATISHELRTPLSAIIGLLELLKPDLVSDVNRELFSSAQASASQLNLLVSDILDLSKIEANQMHLDIIESNIFYELSPPLKTFEALAKNKELEFVVNWHPSINAIAKLDWLRVTQILNNLLSNAIKFTEFGSVLVTVRHDSNQLLITVRDSGCGMTNEQMINIYQPFTQADATISRKFGGTGLGLSIVKNLIELMDGDIELESTPGVGSLIKITIPAQFKPLILPNNNASFATNNNDFLNQWLKAFNLKSDSPFPGEGLTIATNEKNLYPDSILTYLYQSSTLPAIPGQFVAPSCQACFVLVADDDPINCLLFKKQLNKLGINHHCVSDGSDAYQYLIKHKASVSLLITDCHMPIMNGYDLTASLRQNADFVGLPIIGCTAEDSRIAADRAKSSGMNDVLYKPYTLESLSQMITLYCCTKASIQNSSLPESQTIGTNVDRVDSMCACTPKQNNPNV</sequence>
<dbReference type="GO" id="GO:0005886">
    <property type="term" value="C:plasma membrane"/>
    <property type="evidence" value="ECO:0007669"/>
    <property type="project" value="TreeGrafter"/>
</dbReference>
<dbReference type="PANTHER" id="PTHR43047">
    <property type="entry name" value="TWO-COMPONENT HISTIDINE PROTEIN KINASE"/>
    <property type="match status" value="1"/>
</dbReference>
<dbReference type="CDD" id="cd16922">
    <property type="entry name" value="HATPase_EvgS-ArcB-TorS-like"/>
    <property type="match status" value="1"/>
</dbReference>
<dbReference type="InterPro" id="IPR005467">
    <property type="entry name" value="His_kinase_dom"/>
</dbReference>
<dbReference type="SUPFAM" id="SSF52172">
    <property type="entry name" value="CheY-like"/>
    <property type="match status" value="1"/>
</dbReference>
<dbReference type="SMART" id="SM00388">
    <property type="entry name" value="HisKA"/>
    <property type="match status" value="1"/>
</dbReference>
<reference evidence="12 13" key="1">
    <citation type="submission" date="2018-11" db="EMBL/GenBank/DDBJ databases">
        <title>Vibrio ponticus strain CAIM 1751 pathogenic for the snapper Lutjanus guttatus.</title>
        <authorList>
            <person name="Soto-Rodriguez S."/>
            <person name="Lozano-Olvera R."/>
            <person name="Gomez-Gil B."/>
        </authorList>
    </citation>
    <scope>NUCLEOTIDE SEQUENCE [LARGE SCALE GENOMIC DNA]</scope>
    <source>
        <strain evidence="12 13">CAIM 1751</strain>
    </source>
</reference>
<evidence type="ECO:0000256" key="8">
    <source>
        <dbReference type="PROSITE-ProRule" id="PRU00169"/>
    </source>
</evidence>
<comment type="caution">
    <text evidence="12">The sequence shown here is derived from an EMBL/GenBank/DDBJ whole genome shotgun (WGS) entry which is preliminary data.</text>
</comment>
<evidence type="ECO:0000256" key="9">
    <source>
        <dbReference type="SAM" id="Phobius"/>
    </source>
</evidence>